<evidence type="ECO:0008006" key="4">
    <source>
        <dbReference type="Google" id="ProtNLM"/>
    </source>
</evidence>
<keyword evidence="1" id="KW-0812">Transmembrane</keyword>
<gene>
    <name evidence="2" type="ORF">MMA15_12980</name>
</gene>
<proteinExistence type="predicted"/>
<organism evidence="2 3">
    <name type="scientific">Streptomyces marispadix</name>
    <dbReference type="NCBI Taxonomy" id="2922868"/>
    <lineage>
        <taxon>Bacteria</taxon>
        <taxon>Bacillati</taxon>
        <taxon>Actinomycetota</taxon>
        <taxon>Actinomycetes</taxon>
        <taxon>Kitasatosporales</taxon>
        <taxon>Streptomycetaceae</taxon>
        <taxon>Streptomyces</taxon>
    </lineage>
</organism>
<reference evidence="2" key="2">
    <citation type="journal article" date="2023" name="Int. J. Syst. Evol. Microbiol.">
        <title>Streptomyces marispadix sp. nov., isolated from marine beach sediment of the Northern Coast of Portugal.</title>
        <authorList>
            <person name="dos Santos J.D.N."/>
            <person name="Vitorino I.R."/>
            <person name="Kallscheuer N."/>
            <person name="Srivastava A."/>
            <person name="Krautwurst S."/>
            <person name="Marz M."/>
            <person name="Jogler C."/>
            <person name="Lobo Da Cunha A."/>
            <person name="Catita J."/>
            <person name="Goncalves H."/>
            <person name="Gonzalez I."/>
            <person name="Reyes F."/>
            <person name="Lage O.M."/>
        </authorList>
    </citation>
    <scope>NUCLEOTIDE SEQUENCE</scope>
    <source>
        <strain evidence="2">M600PL45_2</strain>
    </source>
</reference>
<reference evidence="2" key="1">
    <citation type="submission" date="2022-03" db="EMBL/GenBank/DDBJ databases">
        <authorList>
            <person name="Santos J.D.N."/>
            <person name="Kallscheuer N."/>
            <person name="Jogler C."/>
            <person name="Lage O.M."/>
        </authorList>
    </citation>
    <scope>NUCLEOTIDE SEQUENCE</scope>
    <source>
        <strain evidence="2">M600PL45_2</strain>
    </source>
</reference>
<dbReference type="Proteomes" id="UP001166784">
    <property type="component" value="Unassembled WGS sequence"/>
</dbReference>
<keyword evidence="3" id="KW-1185">Reference proteome</keyword>
<name>A0ABS9SYJ9_9ACTN</name>
<protein>
    <recommendedName>
        <fullName evidence="4">DUF4190 domain-containing protein</fullName>
    </recommendedName>
</protein>
<comment type="caution">
    <text evidence="2">The sequence shown here is derived from an EMBL/GenBank/DDBJ whole genome shotgun (WGS) entry which is preliminary data.</text>
</comment>
<evidence type="ECO:0000256" key="1">
    <source>
        <dbReference type="SAM" id="Phobius"/>
    </source>
</evidence>
<evidence type="ECO:0000313" key="3">
    <source>
        <dbReference type="Proteomes" id="UP001166784"/>
    </source>
</evidence>
<sequence length="106" mass="10538">MTDRKPLEGAPSTPPAPRSAGRILGAVVLVCLAAGLFYIGVDALASPGRVVAESSGTGRSPDSESEAKIGGLLMCLFGVSVLCGAIALLQKPGKGKPSVGATPPRP</sequence>
<accession>A0ABS9SYJ9</accession>
<dbReference type="RefSeq" id="WP_241059617.1">
    <property type="nucleotide sequence ID" value="NZ_JAKWJU010000002.1"/>
</dbReference>
<keyword evidence="1" id="KW-0472">Membrane</keyword>
<evidence type="ECO:0000313" key="2">
    <source>
        <dbReference type="EMBL" id="MCH6161278.1"/>
    </source>
</evidence>
<feature type="transmembrane region" description="Helical" evidence="1">
    <location>
        <begin position="69"/>
        <end position="89"/>
    </location>
</feature>
<feature type="transmembrane region" description="Helical" evidence="1">
    <location>
        <begin position="21"/>
        <end position="41"/>
    </location>
</feature>
<dbReference type="EMBL" id="JAKWJU010000002">
    <property type="protein sequence ID" value="MCH6161278.1"/>
    <property type="molecule type" value="Genomic_DNA"/>
</dbReference>
<keyword evidence="1" id="KW-1133">Transmembrane helix</keyword>